<dbReference type="PANTHER" id="PTHR43798:SF31">
    <property type="entry name" value="AB HYDROLASE SUPERFAMILY PROTEIN YCLE"/>
    <property type="match status" value="1"/>
</dbReference>
<reference evidence="6" key="1">
    <citation type="submission" date="2018-06" db="EMBL/GenBank/DDBJ databases">
        <authorList>
            <person name="Zhirakovskaya E."/>
        </authorList>
    </citation>
    <scope>NUCLEOTIDE SEQUENCE</scope>
</reference>
<accession>A0A3B0XWT3</accession>
<evidence type="ECO:0000256" key="4">
    <source>
        <dbReference type="ARBA" id="ARBA00022801"/>
    </source>
</evidence>
<protein>
    <submittedName>
        <fullName evidence="6">Biotin synthesis protein BioH</fullName>
    </submittedName>
</protein>
<evidence type="ECO:0000259" key="5">
    <source>
        <dbReference type="Pfam" id="PF12697"/>
    </source>
</evidence>
<organism evidence="6">
    <name type="scientific">hydrothermal vent metagenome</name>
    <dbReference type="NCBI Taxonomy" id="652676"/>
    <lineage>
        <taxon>unclassified sequences</taxon>
        <taxon>metagenomes</taxon>
        <taxon>ecological metagenomes</taxon>
    </lineage>
</organism>
<evidence type="ECO:0000313" key="6">
    <source>
        <dbReference type="EMBL" id="VAW69180.1"/>
    </source>
</evidence>
<name>A0A3B0XWT3_9ZZZZ</name>
<dbReference type="Pfam" id="PF12697">
    <property type="entry name" value="Abhydrolase_6"/>
    <property type="match status" value="1"/>
</dbReference>
<dbReference type="GO" id="GO:0016020">
    <property type="term" value="C:membrane"/>
    <property type="evidence" value="ECO:0007669"/>
    <property type="project" value="TreeGrafter"/>
</dbReference>
<proteinExistence type="predicted"/>
<sequence>MVHGWGMNHSIWQPLQNKLPDWVDCRAVDLPGHGLRAGESFVDLHSLCQDLLAQCRAFKKEGQPLVLVGWSLGALPCLQLAIDQLAQIDGLLLVSSSPCFVSRPGWSAGVEEAIFDQFSESLKSDFSGTIRRFLSLQVKGSESARGILRSLREKVLQQPKPNQVSLDAGLEILKRVDLSTQLQKINAPVSWALGAQDGLVKITLADELKTLMPLADVRQYSKAAHAVFLSHTDAFAQQLIKFLIMVSNER</sequence>
<keyword evidence="4" id="KW-0378">Hydrolase</keyword>
<evidence type="ECO:0000256" key="1">
    <source>
        <dbReference type="ARBA" id="ARBA00022487"/>
    </source>
</evidence>
<dbReference type="AlphaFoldDB" id="A0A3B0XWT3"/>
<dbReference type="InterPro" id="IPR029058">
    <property type="entry name" value="AB_hydrolase_fold"/>
</dbReference>
<evidence type="ECO:0000256" key="2">
    <source>
        <dbReference type="ARBA" id="ARBA00022490"/>
    </source>
</evidence>
<dbReference type="NCBIfam" id="TIGR01738">
    <property type="entry name" value="bioH"/>
    <property type="match status" value="1"/>
</dbReference>
<dbReference type="InterPro" id="IPR000073">
    <property type="entry name" value="AB_hydrolase_1"/>
</dbReference>
<gene>
    <name evidence="6" type="ORF">MNBD_GAMMA09-2773</name>
</gene>
<evidence type="ECO:0000256" key="3">
    <source>
        <dbReference type="ARBA" id="ARBA00022756"/>
    </source>
</evidence>
<dbReference type="GO" id="GO:0009102">
    <property type="term" value="P:biotin biosynthetic process"/>
    <property type="evidence" value="ECO:0007669"/>
    <property type="project" value="UniProtKB-KW"/>
</dbReference>
<keyword evidence="3" id="KW-0093">Biotin biosynthesis</keyword>
<dbReference type="InterPro" id="IPR050266">
    <property type="entry name" value="AB_hydrolase_sf"/>
</dbReference>
<dbReference type="PANTHER" id="PTHR43798">
    <property type="entry name" value="MONOACYLGLYCEROL LIPASE"/>
    <property type="match status" value="1"/>
</dbReference>
<feature type="domain" description="AB hydrolase-1" evidence="5">
    <location>
        <begin position="1"/>
        <end position="237"/>
    </location>
</feature>
<dbReference type="EMBL" id="UOFI01000148">
    <property type="protein sequence ID" value="VAW69180.1"/>
    <property type="molecule type" value="Genomic_DNA"/>
</dbReference>
<keyword evidence="1" id="KW-0719">Serine esterase</keyword>
<dbReference type="SUPFAM" id="SSF53474">
    <property type="entry name" value="alpha/beta-Hydrolases"/>
    <property type="match status" value="1"/>
</dbReference>
<dbReference type="Gene3D" id="3.40.50.1820">
    <property type="entry name" value="alpha/beta hydrolase"/>
    <property type="match status" value="1"/>
</dbReference>
<keyword evidence="2" id="KW-0963">Cytoplasm</keyword>
<dbReference type="InterPro" id="IPR010076">
    <property type="entry name" value="BioH"/>
</dbReference>
<dbReference type="GO" id="GO:0052689">
    <property type="term" value="F:carboxylic ester hydrolase activity"/>
    <property type="evidence" value="ECO:0007669"/>
    <property type="project" value="UniProtKB-KW"/>
</dbReference>